<dbReference type="GO" id="GO:0000976">
    <property type="term" value="F:transcription cis-regulatory region binding"/>
    <property type="evidence" value="ECO:0007669"/>
    <property type="project" value="TreeGrafter"/>
</dbReference>
<sequence>MVEISTKERLVTEAMRLFGEQGYKATSVAQIEKAAGLTPGSGGLYHHFKSKEALLEAGIDRQLDRRRAMRDIRALFGGLGDLRNELTMMGRYILAVLDEESELLQIASSVPSGRPARLDDAYAALFDGLYGELADWVQGWAPGIGKREAESIGVLGVNALLGKRETGAVFRRPGRDIADEDYVAEWTALLAARIESLRQSAGDG</sequence>
<protein>
    <submittedName>
        <fullName evidence="4">TetR family transcriptional regulator</fullName>
    </submittedName>
</protein>
<evidence type="ECO:0000313" key="5">
    <source>
        <dbReference type="Proteomes" id="UP000186919"/>
    </source>
</evidence>
<dbReference type="PANTHER" id="PTHR30055:SF226">
    <property type="entry name" value="HTH-TYPE TRANSCRIPTIONAL REGULATOR PKSA"/>
    <property type="match status" value="1"/>
</dbReference>
<dbReference type="PROSITE" id="PS50977">
    <property type="entry name" value="HTH_TETR_2"/>
    <property type="match status" value="1"/>
</dbReference>
<dbReference type="InterPro" id="IPR009057">
    <property type="entry name" value="Homeodomain-like_sf"/>
</dbReference>
<comment type="caution">
    <text evidence="2">Lacks conserved residue(s) required for the propagation of feature annotation.</text>
</comment>
<dbReference type="Pfam" id="PF00440">
    <property type="entry name" value="TetR_N"/>
    <property type="match status" value="1"/>
</dbReference>
<evidence type="ECO:0000313" key="4">
    <source>
        <dbReference type="EMBL" id="OAT68779.1"/>
    </source>
</evidence>
<evidence type="ECO:0000256" key="1">
    <source>
        <dbReference type="ARBA" id="ARBA00023125"/>
    </source>
</evidence>
<evidence type="ECO:0000256" key="2">
    <source>
        <dbReference type="PROSITE-ProRule" id="PRU00335"/>
    </source>
</evidence>
<dbReference type="InterPro" id="IPR001647">
    <property type="entry name" value="HTH_TetR"/>
</dbReference>
<feature type="domain" description="HTH tetR-type" evidence="3">
    <location>
        <begin position="4"/>
        <end position="66"/>
    </location>
</feature>
<comment type="caution">
    <text evidence="4">The sequence shown here is derived from an EMBL/GenBank/DDBJ whole genome shotgun (WGS) entry which is preliminary data.</text>
</comment>
<accession>A0A179VA44</accession>
<reference evidence="4 5" key="1">
    <citation type="submission" date="2016-01" db="EMBL/GenBank/DDBJ databases">
        <title>Mycobacterium immunogenum strain CD11_6 genome sequencing and assembly.</title>
        <authorList>
            <person name="Kaur G."/>
            <person name="Nair G.R."/>
            <person name="Mayilraj S."/>
        </authorList>
    </citation>
    <scope>NUCLEOTIDE SEQUENCE [LARGE SCALE GENOMIC DNA]</scope>
    <source>
        <strain evidence="4 5">CD11-6</strain>
    </source>
</reference>
<dbReference type="AlphaFoldDB" id="A0A179VA44"/>
<gene>
    <name evidence="4" type="ORF">AWB85_07285</name>
</gene>
<dbReference type="Gene3D" id="1.10.357.10">
    <property type="entry name" value="Tetracycline Repressor, domain 2"/>
    <property type="match status" value="1"/>
</dbReference>
<dbReference type="PANTHER" id="PTHR30055">
    <property type="entry name" value="HTH-TYPE TRANSCRIPTIONAL REGULATOR RUTR"/>
    <property type="match status" value="1"/>
</dbReference>
<keyword evidence="1 2" id="KW-0238">DNA-binding</keyword>
<dbReference type="RefSeq" id="WP_064629711.1">
    <property type="nucleotide sequence ID" value="NZ_LQYE01000012.1"/>
</dbReference>
<dbReference type="InterPro" id="IPR050109">
    <property type="entry name" value="HTH-type_TetR-like_transc_reg"/>
</dbReference>
<proteinExistence type="predicted"/>
<dbReference type="EMBL" id="LQYE01000012">
    <property type="protein sequence ID" value="OAT68779.1"/>
    <property type="molecule type" value="Genomic_DNA"/>
</dbReference>
<name>A0A179VA44_9MYCO</name>
<dbReference type="SUPFAM" id="SSF46689">
    <property type="entry name" value="Homeodomain-like"/>
    <property type="match status" value="1"/>
</dbReference>
<dbReference type="Proteomes" id="UP000186919">
    <property type="component" value="Unassembled WGS sequence"/>
</dbReference>
<organism evidence="4 5">
    <name type="scientific">Mycobacteroides immunogenum</name>
    <dbReference type="NCBI Taxonomy" id="83262"/>
    <lineage>
        <taxon>Bacteria</taxon>
        <taxon>Bacillati</taxon>
        <taxon>Actinomycetota</taxon>
        <taxon>Actinomycetes</taxon>
        <taxon>Mycobacteriales</taxon>
        <taxon>Mycobacteriaceae</taxon>
        <taxon>Mycobacteroides</taxon>
    </lineage>
</organism>
<evidence type="ECO:0000259" key="3">
    <source>
        <dbReference type="PROSITE" id="PS50977"/>
    </source>
</evidence>
<dbReference type="GO" id="GO:0003700">
    <property type="term" value="F:DNA-binding transcription factor activity"/>
    <property type="evidence" value="ECO:0007669"/>
    <property type="project" value="TreeGrafter"/>
</dbReference>